<dbReference type="PANTHER" id="PTHR33205">
    <property type="entry name" value="TRANSMEMBRANE PROTEIN"/>
    <property type="match status" value="1"/>
</dbReference>
<sequence>MPALGAQMPKHAKGAPCPATIAHMAFQGPIYNPGFGRLHNPSWSTPRADRRTDIHRSAYDRDASPAPIRFPPDNFKHSLTLFSNIPKQPDSPTTPRGATRSGHNGSLTLSGALFQRTWAQSTTEDASLAYNSDDEAARFSSWAIPDSLAVTKRILTNDLQVSINAASSGFAPLRHCSPSFGSLQPVLGCIPKQPDSPTAPRGATGSGHNGALALSGAPFQGTWARSS</sequence>
<evidence type="ECO:0000256" key="1">
    <source>
        <dbReference type="SAM" id="MobiDB-lite"/>
    </source>
</evidence>
<organism evidence="2 3">
    <name type="scientific">Lithospermum erythrorhizon</name>
    <name type="common">Purple gromwell</name>
    <name type="synonym">Lithospermum officinale var. erythrorhizon</name>
    <dbReference type="NCBI Taxonomy" id="34254"/>
    <lineage>
        <taxon>Eukaryota</taxon>
        <taxon>Viridiplantae</taxon>
        <taxon>Streptophyta</taxon>
        <taxon>Embryophyta</taxon>
        <taxon>Tracheophyta</taxon>
        <taxon>Spermatophyta</taxon>
        <taxon>Magnoliopsida</taxon>
        <taxon>eudicotyledons</taxon>
        <taxon>Gunneridae</taxon>
        <taxon>Pentapetalae</taxon>
        <taxon>asterids</taxon>
        <taxon>lamiids</taxon>
        <taxon>Boraginales</taxon>
        <taxon>Boraginaceae</taxon>
        <taxon>Boraginoideae</taxon>
        <taxon>Lithospermeae</taxon>
        <taxon>Lithospermum</taxon>
    </lineage>
</organism>
<evidence type="ECO:0000313" key="3">
    <source>
        <dbReference type="Proteomes" id="UP001454036"/>
    </source>
</evidence>
<dbReference type="Proteomes" id="UP001454036">
    <property type="component" value="Unassembled WGS sequence"/>
</dbReference>
<dbReference type="EMBL" id="BAABME010003888">
    <property type="protein sequence ID" value="GAA0160449.1"/>
    <property type="molecule type" value="Genomic_DNA"/>
</dbReference>
<keyword evidence="3" id="KW-1185">Reference proteome</keyword>
<dbReference type="PANTHER" id="PTHR33205:SF1">
    <property type="entry name" value="TRANSMEMBRANE PROTEIN"/>
    <property type="match status" value="1"/>
</dbReference>
<name>A0AAV3Q9G4_LITER</name>
<proteinExistence type="predicted"/>
<feature type="region of interest" description="Disordered" evidence="1">
    <location>
        <begin position="192"/>
        <end position="227"/>
    </location>
</feature>
<accession>A0AAV3Q9G4</accession>
<evidence type="ECO:0000313" key="2">
    <source>
        <dbReference type="EMBL" id="GAA0160449.1"/>
    </source>
</evidence>
<reference evidence="2 3" key="1">
    <citation type="submission" date="2024-01" db="EMBL/GenBank/DDBJ databases">
        <title>The complete chloroplast genome sequence of Lithospermum erythrorhizon: insights into the phylogenetic relationship among Boraginaceae species and the maternal lineages of purple gromwells.</title>
        <authorList>
            <person name="Okada T."/>
            <person name="Watanabe K."/>
        </authorList>
    </citation>
    <scope>NUCLEOTIDE SEQUENCE [LARGE SCALE GENOMIC DNA]</scope>
</reference>
<comment type="caution">
    <text evidence="2">The sequence shown here is derived from an EMBL/GenBank/DDBJ whole genome shotgun (WGS) entry which is preliminary data.</text>
</comment>
<dbReference type="AlphaFoldDB" id="A0AAV3Q9G4"/>
<feature type="region of interest" description="Disordered" evidence="1">
    <location>
        <begin position="83"/>
        <end position="104"/>
    </location>
</feature>
<protein>
    <submittedName>
        <fullName evidence="2">Uncharacterized protein</fullName>
    </submittedName>
</protein>
<gene>
    <name evidence="2" type="ORF">LIER_17000</name>
</gene>